<accession>A0ABS9KVS6</accession>
<sequence>MKKVLLFIGIPLVLSSCVKQLDKTFKGETVVEIDAAPLNSNATGATYPILTRIPFGGRPLVTASDSTLRRFNGTVRIRVNLVGPQSPQDQTIGYKVFTTSPTPTAAFAATMTGQTPTRAAATLNLQSAAAGTHFTALPGTVTIPANSSYGFIEVNVLNTGTAATEARFLGIQLDSTGSLRPNPNYARVGLAIDQR</sequence>
<evidence type="ECO:0000313" key="1">
    <source>
        <dbReference type="EMBL" id="MCG2616359.1"/>
    </source>
</evidence>
<name>A0ABS9KVS6_9BACT</name>
<dbReference type="RefSeq" id="WP_237874897.1">
    <property type="nucleotide sequence ID" value="NZ_JAKLTR010000013.1"/>
</dbReference>
<dbReference type="SUPFAM" id="SSF141072">
    <property type="entry name" value="CalX-like"/>
    <property type="match status" value="1"/>
</dbReference>
<dbReference type="PROSITE" id="PS51257">
    <property type="entry name" value="PROKAR_LIPOPROTEIN"/>
    <property type="match status" value="1"/>
</dbReference>
<reference evidence="1" key="1">
    <citation type="submission" date="2022-01" db="EMBL/GenBank/DDBJ databases">
        <authorList>
            <person name="Jo J.-H."/>
            <person name="Im W.-T."/>
        </authorList>
    </citation>
    <scope>NUCLEOTIDE SEQUENCE</scope>
    <source>
        <strain evidence="1">NA20</strain>
    </source>
</reference>
<comment type="caution">
    <text evidence="1">The sequence shown here is derived from an EMBL/GenBank/DDBJ whole genome shotgun (WGS) entry which is preliminary data.</text>
</comment>
<dbReference type="EMBL" id="JAKLTR010000013">
    <property type="protein sequence ID" value="MCG2616359.1"/>
    <property type="molecule type" value="Genomic_DNA"/>
</dbReference>
<dbReference type="InterPro" id="IPR038081">
    <property type="entry name" value="CalX-like_sf"/>
</dbReference>
<gene>
    <name evidence="1" type="ORF">LZZ85_18815</name>
</gene>
<dbReference type="Gene3D" id="2.60.40.2030">
    <property type="match status" value="1"/>
</dbReference>
<protein>
    <submittedName>
        <fullName evidence="1">DUF4843 domain-containing protein</fullName>
    </submittedName>
</protein>
<evidence type="ECO:0000313" key="2">
    <source>
        <dbReference type="Proteomes" id="UP001165367"/>
    </source>
</evidence>
<dbReference type="Proteomes" id="UP001165367">
    <property type="component" value="Unassembled WGS sequence"/>
</dbReference>
<organism evidence="1 2">
    <name type="scientific">Terrimonas ginsenosidimutans</name>
    <dbReference type="NCBI Taxonomy" id="2908004"/>
    <lineage>
        <taxon>Bacteria</taxon>
        <taxon>Pseudomonadati</taxon>
        <taxon>Bacteroidota</taxon>
        <taxon>Chitinophagia</taxon>
        <taxon>Chitinophagales</taxon>
        <taxon>Chitinophagaceae</taxon>
        <taxon>Terrimonas</taxon>
    </lineage>
</organism>
<keyword evidence="2" id="KW-1185">Reference proteome</keyword>
<proteinExistence type="predicted"/>